<proteinExistence type="predicted"/>
<evidence type="ECO:0000313" key="1">
    <source>
        <dbReference type="EMBL" id="AXI97643.1"/>
    </source>
</evidence>
<dbReference type="GeneID" id="37624324"/>
<geneLocation type="chloroplast" evidence="1"/>
<keyword evidence="1" id="KW-0150">Chloroplast</keyword>
<dbReference type="AlphaFoldDB" id="A0A345UB07"/>
<accession>A0A345UB07</accession>
<protein>
    <submittedName>
        <fullName evidence="1">Uncharacterized protein</fullName>
    </submittedName>
</protein>
<dbReference type="EMBL" id="MH396016">
    <property type="protein sequence ID" value="AXI97643.1"/>
    <property type="molecule type" value="Genomic_DNA"/>
</dbReference>
<keyword evidence="1" id="KW-0934">Plastid</keyword>
<sequence>MVGKLNTIKKIDFLLISAEAVSMYNLDEYHENKEDGSIFLQKLSATKDSNERSYLAINSFNYEKDIEIIYHVQRLVDNFKVQESIYNILQNISSKKLSKTTFQYLDRFRYIYFRKRNYYSNNNKRCDEKYVHEIAVLNLYIINRIACQDGIYFLAKYLYNKQ</sequence>
<dbReference type="RefSeq" id="YP_009511766.1">
    <property type="nucleotide sequence ID" value="NC_039145.1"/>
</dbReference>
<gene>
    <name evidence="1" type="primary">orf162</name>
</gene>
<name>A0A345UB07_9FLOR</name>
<organism evidence="1">
    <name type="scientific">Melanthalia intermedia</name>
    <dbReference type="NCBI Taxonomy" id="172989"/>
    <lineage>
        <taxon>Eukaryota</taxon>
        <taxon>Rhodophyta</taxon>
        <taxon>Florideophyceae</taxon>
        <taxon>Rhodymeniophycidae</taxon>
        <taxon>Gracilariales</taxon>
        <taxon>Gracilariaceae</taxon>
        <taxon>Melanthalia</taxon>
    </lineage>
</organism>
<reference evidence="1" key="1">
    <citation type="submission" date="2018-05" db="EMBL/GenBank/DDBJ databases">
        <title>Organellar genomes of Gracilariaceae.</title>
        <authorList>
            <person name="Iha C."/>
            <person name="Oliveira M.C."/>
        </authorList>
    </citation>
    <scope>NUCLEOTIDE SEQUENCE</scope>
</reference>